<sequence length="255" mass="27682">MAEIFIGAASNAADLGLRALSDLAAAAEGYEYRVIGGHMVHILSHVYPTVEATQRATADADAGTSTEVAGGPDLDKGLLDRGYTRVNGNRWEAPSGDPDNPLAVDLLVPSSSGKKLETKFLGEGKYGFDAIPGLELALSSTPLYVTVHARLYRGESETFEVCVPDVEAAIVLKALAWDSRYAPKDIEDLCSLMAMVHHHREEIVWRLDKPCRGAKGDAARVLRGLFDMIDRGRRINGLHMPAAMFGAFIQRHVHM</sequence>
<dbReference type="Proteomes" id="UP000627573">
    <property type="component" value="Unassembled WGS sequence"/>
</dbReference>
<dbReference type="RefSeq" id="WP_019747286.1">
    <property type="nucleotide sequence ID" value="NZ_CP176579.1"/>
</dbReference>
<dbReference type="AlphaFoldDB" id="A0A8I1D5Z0"/>
<accession>A0A8I1D5Z0</accession>
<gene>
    <name evidence="1" type="ORF">I3517_05025</name>
</gene>
<reference evidence="1 2" key="1">
    <citation type="submission" date="2020-12" db="EMBL/GenBank/DDBJ databases">
        <title>Draft genome sequence of furan degrading bacterial strain FUR100.</title>
        <authorList>
            <person name="Woiski C."/>
        </authorList>
    </citation>
    <scope>NUCLEOTIDE SEQUENCE [LARGE SCALE GENOMIC DNA]</scope>
    <source>
        <strain evidence="1 2">FUR100</strain>
    </source>
</reference>
<comment type="caution">
    <text evidence="1">The sequence shown here is derived from an EMBL/GenBank/DDBJ whole genome shotgun (WGS) entry which is preliminary data.</text>
</comment>
<evidence type="ECO:0000313" key="2">
    <source>
        <dbReference type="Proteomes" id="UP000627573"/>
    </source>
</evidence>
<dbReference type="EMBL" id="JAECSB010000024">
    <property type="protein sequence ID" value="MBH5141974.1"/>
    <property type="molecule type" value="Genomic_DNA"/>
</dbReference>
<proteinExistence type="predicted"/>
<keyword evidence="2" id="KW-1185">Reference proteome</keyword>
<name>A0A8I1D5Z0_RHOER</name>
<evidence type="ECO:0000313" key="1">
    <source>
        <dbReference type="EMBL" id="MBH5141974.1"/>
    </source>
</evidence>
<protein>
    <submittedName>
        <fullName evidence="1">Uncharacterized protein</fullName>
    </submittedName>
</protein>
<organism evidence="1 2">
    <name type="scientific">Rhodococcus erythropolis</name>
    <name type="common">Arthrobacter picolinophilus</name>
    <dbReference type="NCBI Taxonomy" id="1833"/>
    <lineage>
        <taxon>Bacteria</taxon>
        <taxon>Bacillati</taxon>
        <taxon>Actinomycetota</taxon>
        <taxon>Actinomycetes</taxon>
        <taxon>Mycobacteriales</taxon>
        <taxon>Nocardiaceae</taxon>
        <taxon>Rhodococcus</taxon>
        <taxon>Rhodococcus erythropolis group</taxon>
    </lineage>
</organism>